<feature type="domain" description="Knr4/Smi1-like" evidence="1">
    <location>
        <begin position="22"/>
        <end position="135"/>
    </location>
</feature>
<sequence length="145" mass="16886">MHKKDIEKFINENEEDAFFTGGIDYIKINDIEKQLCINFPESYKWFLGKYGFGGIFGVEILGCGKGGVPSVIRETERYRKLGLPLDYVVISSSDEWVYCLDLKNGDKHDCKIISWDRNIGFRKIEAESFFQFILEEFKDGKDSWD</sequence>
<dbReference type="HOGENOM" id="CLU_139788_2_0_9"/>
<dbReference type="InterPro" id="IPR018958">
    <property type="entry name" value="Knr4/Smi1-like_dom"/>
</dbReference>
<reference evidence="2 3" key="1">
    <citation type="journal article" date="2013" name="Genome Announc.">
        <title>Complete Genome Sequence of the Solvent Producer Clostridium saccharobutylicum NCP262 (DSM 13864).</title>
        <authorList>
            <person name="Poehlein A."/>
            <person name="Hartwich K."/>
            <person name="Krabben P."/>
            <person name="Ehrenreich A."/>
            <person name="Liebl W."/>
            <person name="Durre P."/>
            <person name="Gottschalk G."/>
            <person name="Daniel R."/>
        </authorList>
    </citation>
    <scope>NUCLEOTIDE SEQUENCE [LARGE SCALE GENOMIC DNA]</scope>
    <source>
        <strain evidence="2">DSM 13864</strain>
    </source>
</reference>
<dbReference type="Proteomes" id="UP000017118">
    <property type="component" value="Chromosome"/>
</dbReference>
<keyword evidence="3" id="KW-1185">Reference proteome</keyword>
<dbReference type="OrthoDB" id="5880263at2"/>
<evidence type="ECO:0000259" key="1">
    <source>
        <dbReference type="SMART" id="SM00860"/>
    </source>
</evidence>
<dbReference type="eggNOG" id="ENOG5032WNB">
    <property type="taxonomic scope" value="Bacteria"/>
</dbReference>
<dbReference type="RefSeq" id="WP_022748223.1">
    <property type="nucleotide sequence ID" value="NC_022571.1"/>
</dbReference>
<dbReference type="PATRIC" id="fig|1345695.10.peg.1042"/>
<dbReference type="SUPFAM" id="SSF160631">
    <property type="entry name" value="SMI1/KNR4-like"/>
    <property type="match status" value="1"/>
</dbReference>
<evidence type="ECO:0000313" key="2">
    <source>
        <dbReference type="EMBL" id="AGX44610.1"/>
    </source>
</evidence>
<organism evidence="2 3">
    <name type="scientific">Clostridium saccharobutylicum DSM 13864</name>
    <dbReference type="NCBI Taxonomy" id="1345695"/>
    <lineage>
        <taxon>Bacteria</taxon>
        <taxon>Bacillati</taxon>
        <taxon>Bacillota</taxon>
        <taxon>Clostridia</taxon>
        <taxon>Eubacteriales</taxon>
        <taxon>Clostridiaceae</taxon>
        <taxon>Clostridium</taxon>
    </lineage>
</organism>
<dbReference type="AlphaFoldDB" id="U5MVI7"/>
<proteinExistence type="predicted"/>
<dbReference type="Pfam" id="PF14567">
    <property type="entry name" value="SUKH_5"/>
    <property type="match status" value="1"/>
</dbReference>
<dbReference type="Gene3D" id="3.40.1580.10">
    <property type="entry name" value="SMI1/KNR4-like"/>
    <property type="match status" value="1"/>
</dbReference>
<accession>U5MVI7</accession>
<dbReference type="KEGG" id="csb:CLSA_c36490"/>
<protein>
    <submittedName>
        <fullName evidence="2">SMI1 / KNR4 family</fullName>
    </submittedName>
</protein>
<evidence type="ECO:0000313" key="3">
    <source>
        <dbReference type="Proteomes" id="UP000017118"/>
    </source>
</evidence>
<dbReference type="EMBL" id="CP006721">
    <property type="protein sequence ID" value="AGX44610.1"/>
    <property type="molecule type" value="Genomic_DNA"/>
</dbReference>
<dbReference type="GeneID" id="55475967"/>
<dbReference type="InterPro" id="IPR037883">
    <property type="entry name" value="Knr4/Smi1-like_sf"/>
</dbReference>
<dbReference type="SMART" id="SM00860">
    <property type="entry name" value="SMI1_KNR4"/>
    <property type="match status" value="1"/>
</dbReference>
<name>U5MVI7_CLOSA</name>
<gene>
    <name evidence="2" type="ORF">CLSA_c36490</name>
</gene>